<dbReference type="AlphaFoldDB" id="A0A0F9A450"/>
<comment type="caution">
    <text evidence="2">The sequence shown here is derived from an EMBL/GenBank/DDBJ whole genome shotgun (WGS) entry which is preliminary data.</text>
</comment>
<dbReference type="Pfam" id="PF13144">
    <property type="entry name" value="ChapFlgA"/>
    <property type="match status" value="1"/>
</dbReference>
<protein>
    <recommendedName>
        <fullName evidence="1">Flagella basal body P-ring formation protein FlgA SAF domain-containing protein</fullName>
    </recommendedName>
</protein>
<evidence type="ECO:0000259" key="1">
    <source>
        <dbReference type="Pfam" id="PF13144"/>
    </source>
</evidence>
<organism evidence="2">
    <name type="scientific">marine sediment metagenome</name>
    <dbReference type="NCBI Taxonomy" id="412755"/>
    <lineage>
        <taxon>unclassified sequences</taxon>
        <taxon>metagenomes</taxon>
        <taxon>ecological metagenomes</taxon>
    </lineage>
</organism>
<dbReference type="GO" id="GO:0044780">
    <property type="term" value="P:bacterial-type flagellum assembly"/>
    <property type="evidence" value="ECO:0007669"/>
    <property type="project" value="InterPro"/>
</dbReference>
<name>A0A0F9A450_9ZZZZ</name>
<dbReference type="InterPro" id="IPR017585">
    <property type="entry name" value="SAF_FlgA"/>
</dbReference>
<gene>
    <name evidence="2" type="ORF">LCGC14_2616940</name>
</gene>
<evidence type="ECO:0000313" key="2">
    <source>
        <dbReference type="EMBL" id="KKL04349.1"/>
    </source>
</evidence>
<dbReference type="SUPFAM" id="SSF51604">
    <property type="entry name" value="Enolase C-terminal domain-like"/>
    <property type="match status" value="1"/>
</dbReference>
<dbReference type="Gene3D" id="2.30.30.760">
    <property type="match status" value="1"/>
</dbReference>
<reference evidence="2" key="1">
    <citation type="journal article" date="2015" name="Nature">
        <title>Complex archaea that bridge the gap between prokaryotes and eukaryotes.</title>
        <authorList>
            <person name="Spang A."/>
            <person name="Saw J.H."/>
            <person name="Jorgensen S.L."/>
            <person name="Zaremba-Niedzwiedzka K."/>
            <person name="Martijn J."/>
            <person name="Lind A.E."/>
            <person name="van Eijk R."/>
            <person name="Schleper C."/>
            <person name="Guy L."/>
            <person name="Ettema T.J."/>
        </authorList>
    </citation>
    <scope>NUCLEOTIDE SEQUENCE</scope>
</reference>
<sequence length="226" mass="24407">KTLGVRLIEQPLPSDGDAILGDITHPVLICADESCHDRTNLGELAARYNYINIKLDKAGGLTEARLLSGFWIDLSTGQFVADAVTDMGEVKRIMGLATVSVPVPVPVRRMMPEEIIDERDLTIVNLPHARVGAFAVTDSAKLVGMEVRSLLAQGRPVMNRAVRQPLVIDRGDRVNIRYSDGLLELSAPGRALGEAHRGQEVKIVNLVSNTSVVGIATAEGTVEVIR</sequence>
<dbReference type="NCBIfam" id="TIGR03170">
    <property type="entry name" value="flgA_cterm"/>
    <property type="match status" value="1"/>
</dbReference>
<dbReference type="InterPro" id="IPR036849">
    <property type="entry name" value="Enolase-like_C_sf"/>
</dbReference>
<dbReference type="Gene3D" id="3.90.1210.10">
    <property type="entry name" value="Antifreeze-like/N-acetylneuraminic acid synthase C-terminal domain"/>
    <property type="match status" value="1"/>
</dbReference>
<dbReference type="PANTHER" id="PTHR36307:SF1">
    <property type="entry name" value="FLAGELLA BASAL BODY P-RING FORMATION PROTEIN FLGA"/>
    <property type="match status" value="1"/>
</dbReference>
<proteinExistence type="predicted"/>
<feature type="non-terminal residue" evidence="2">
    <location>
        <position position="1"/>
    </location>
</feature>
<dbReference type="EMBL" id="LAZR01044561">
    <property type="protein sequence ID" value="KKL04349.1"/>
    <property type="molecule type" value="Genomic_DNA"/>
</dbReference>
<dbReference type="CDD" id="cd11614">
    <property type="entry name" value="SAF_CpaB_FlgA_like"/>
    <property type="match status" value="1"/>
</dbReference>
<dbReference type="PANTHER" id="PTHR36307">
    <property type="entry name" value="FLAGELLA BASAL BODY P-RING FORMATION PROTEIN FLGA"/>
    <property type="match status" value="1"/>
</dbReference>
<dbReference type="InterPro" id="IPR039246">
    <property type="entry name" value="Flagellar_FlgA"/>
</dbReference>
<dbReference type="Gene3D" id="3.20.20.120">
    <property type="entry name" value="Enolase-like C-terminal domain"/>
    <property type="match status" value="1"/>
</dbReference>
<accession>A0A0F9A450</accession>
<feature type="domain" description="Flagella basal body P-ring formation protein FlgA SAF" evidence="1">
    <location>
        <begin position="102"/>
        <end position="224"/>
    </location>
</feature>